<comment type="caution">
    <text evidence="3">The sequence shown here is derived from an EMBL/GenBank/DDBJ whole genome shotgun (WGS) entry which is preliminary data.</text>
</comment>
<accession>A0A3E2VT63</accession>
<feature type="domain" description="MurNAc-LAA" evidence="2">
    <location>
        <begin position="62"/>
        <end position="169"/>
    </location>
</feature>
<organism evidence="3 4">
    <name type="scientific">Clostridium innocuum</name>
    <dbReference type="NCBI Taxonomy" id="1522"/>
    <lineage>
        <taxon>Bacteria</taxon>
        <taxon>Bacillati</taxon>
        <taxon>Bacillota</taxon>
        <taxon>Clostridia</taxon>
        <taxon>Eubacteriales</taxon>
        <taxon>Clostridiaceae</taxon>
        <taxon>Clostridium</taxon>
    </lineage>
</organism>
<feature type="region of interest" description="Disordered" evidence="1">
    <location>
        <begin position="180"/>
        <end position="202"/>
    </location>
</feature>
<evidence type="ECO:0000313" key="3">
    <source>
        <dbReference type="EMBL" id="RGC14138.1"/>
    </source>
</evidence>
<gene>
    <name evidence="3" type="ORF">DXA38_14260</name>
</gene>
<reference evidence="3 4" key="1">
    <citation type="submission" date="2018-08" db="EMBL/GenBank/DDBJ databases">
        <title>A genome reference for cultivated species of the human gut microbiota.</title>
        <authorList>
            <person name="Zou Y."/>
            <person name="Xue W."/>
            <person name="Luo G."/>
        </authorList>
    </citation>
    <scope>NUCLEOTIDE SEQUENCE [LARGE SCALE GENOMIC DNA]</scope>
    <source>
        <strain evidence="3 4">OF01-2LB</strain>
    </source>
</reference>
<dbReference type="AlphaFoldDB" id="A0A3E2VT63"/>
<proteinExistence type="predicted"/>
<dbReference type="PANTHER" id="PTHR30404:SF8">
    <property type="entry name" value="AUTOLYSIN PH-RELATED"/>
    <property type="match status" value="1"/>
</dbReference>
<evidence type="ECO:0000256" key="1">
    <source>
        <dbReference type="SAM" id="MobiDB-lite"/>
    </source>
</evidence>
<dbReference type="EMBL" id="QVEV01000023">
    <property type="protein sequence ID" value="RGC14138.1"/>
    <property type="molecule type" value="Genomic_DNA"/>
</dbReference>
<dbReference type="InterPro" id="IPR002508">
    <property type="entry name" value="MurNAc-LAA_cat"/>
</dbReference>
<dbReference type="Gene3D" id="3.40.630.40">
    <property type="entry name" value="Zn-dependent exopeptidases"/>
    <property type="match status" value="1"/>
</dbReference>
<dbReference type="CDD" id="cd02696">
    <property type="entry name" value="MurNAc-LAA"/>
    <property type="match status" value="1"/>
</dbReference>
<dbReference type="GO" id="GO:0009253">
    <property type="term" value="P:peptidoglycan catabolic process"/>
    <property type="evidence" value="ECO:0007669"/>
    <property type="project" value="InterPro"/>
</dbReference>
<dbReference type="PANTHER" id="PTHR30404">
    <property type="entry name" value="N-ACETYLMURAMOYL-L-ALANINE AMIDASE"/>
    <property type="match status" value="1"/>
</dbReference>
<dbReference type="Proteomes" id="UP000260025">
    <property type="component" value="Unassembled WGS sequence"/>
</dbReference>
<dbReference type="RefSeq" id="WP_117443737.1">
    <property type="nucleotide sequence ID" value="NZ_JAJFEN010000096.1"/>
</dbReference>
<sequence>MKILLIAGHGAGDPGASGCGYKEANLTRELVNLIAPKLRKYATVDVYNENRSAFYDVQNGTFKIGKYDYVLEVHFNAFNGSGHGTEIFVTDSEQYTDVEQAIMNKLGKHFVKRGGSGVKVTNWLVIYTCKCLGISSALLETCFIDNKADMAEYQANKESVAQGIVDGIAEGFQLKANTVEQKPGNKPTEHKKPSKPAKPAQPDQILHKGEYFTIPGVHSVDQVLDSMDSIWCEEMTGNGGNSIQAGPLTKCDKNGKKTKSQVFSVGDYWKCDKKFKVLAVDKPTNSVQANIGGRKIWLYAGPLREV</sequence>
<name>A0A3E2VT63_CLOIN</name>
<evidence type="ECO:0000259" key="2">
    <source>
        <dbReference type="SMART" id="SM00646"/>
    </source>
</evidence>
<dbReference type="InterPro" id="IPR050695">
    <property type="entry name" value="N-acetylmuramoyl_amidase_3"/>
</dbReference>
<dbReference type="OrthoDB" id="9763643at2"/>
<protein>
    <submittedName>
        <fullName evidence="3">N-acetylmuramoyl-L-alanine amidase</fullName>
    </submittedName>
</protein>
<dbReference type="SMART" id="SM00646">
    <property type="entry name" value="Ami_3"/>
    <property type="match status" value="1"/>
</dbReference>
<dbReference type="GO" id="GO:0030288">
    <property type="term" value="C:outer membrane-bounded periplasmic space"/>
    <property type="evidence" value="ECO:0007669"/>
    <property type="project" value="TreeGrafter"/>
</dbReference>
<dbReference type="Pfam" id="PF01520">
    <property type="entry name" value="Amidase_3"/>
    <property type="match status" value="1"/>
</dbReference>
<evidence type="ECO:0000313" key="4">
    <source>
        <dbReference type="Proteomes" id="UP000260025"/>
    </source>
</evidence>
<dbReference type="GO" id="GO:0008745">
    <property type="term" value="F:N-acetylmuramoyl-L-alanine amidase activity"/>
    <property type="evidence" value="ECO:0007669"/>
    <property type="project" value="InterPro"/>
</dbReference>
<dbReference type="SUPFAM" id="SSF53187">
    <property type="entry name" value="Zn-dependent exopeptidases"/>
    <property type="match status" value="1"/>
</dbReference>